<dbReference type="InterPro" id="IPR000210">
    <property type="entry name" value="BTB/POZ_dom"/>
</dbReference>
<dbReference type="InterPro" id="IPR011333">
    <property type="entry name" value="SKP1/BTB/POZ_sf"/>
</dbReference>
<dbReference type="PROSITE" id="PS50097">
    <property type="entry name" value="BTB"/>
    <property type="match status" value="1"/>
</dbReference>
<protein>
    <submittedName>
        <fullName evidence="3">AAEL015403-PA</fullName>
    </submittedName>
</protein>
<dbReference type="SUPFAM" id="SSF54695">
    <property type="entry name" value="POZ domain"/>
    <property type="match status" value="1"/>
</dbReference>
<evidence type="ECO:0000259" key="2">
    <source>
        <dbReference type="PROSITE" id="PS50097"/>
    </source>
</evidence>
<evidence type="ECO:0000313" key="4">
    <source>
        <dbReference type="Proteomes" id="UP000682892"/>
    </source>
</evidence>
<sequence length="395" mass="45046">MSDNSVSSLQPQSAASLPNQSAASGDQRVKFLVNSELLSDVTFFVGQNGTLIYGHRFPLAAASEVFYEMFTAGKREPLSSVNGEPIAVPDIEPDTFLEMLKFVYYDNPTIREDNLVELYYAGKKYNLSGLRSRCQQFVCQEEASVIKVFTANVKHGFEELNQACLKTICANPLVIFRSSDFLELPLKLVEKIAVQRKLRCNDDQLLDALKRWAQHLEGAVGRHEALSRLKDLVEKQQELNRDYQCRKWLFFGPICYTVDACKGTFHVTALRHLDLHGVGIYVGCHENEMPVSMSILVMSGDKMIRRWQANVPIREDIYVYDCMFERISLRANSKVTIICDGPRKTDGPLKKFTFLTRDSTWTGDNSVLKLEDDRNYEHTAIAYILYRTKDSRDSF</sequence>
<dbReference type="PANTHER" id="PTHR45774:SF9">
    <property type="entry name" value="LUTE, ISOFORM D"/>
    <property type="match status" value="1"/>
</dbReference>
<accession>Q1DGZ6</accession>
<dbReference type="AlphaFoldDB" id="Q1DGZ6"/>
<dbReference type="CDD" id="cd14733">
    <property type="entry name" value="BACK"/>
    <property type="match status" value="1"/>
</dbReference>
<dbReference type="PaxDb" id="7159-AAEL015403-PA"/>
<feature type="region of interest" description="Disordered" evidence="1">
    <location>
        <begin position="1"/>
        <end position="21"/>
    </location>
</feature>
<reference evidence="3" key="1">
    <citation type="submission" date="2005-10" db="EMBL/GenBank/DDBJ databases">
        <authorList>
            <person name="Loftus B.J."/>
            <person name="Nene V.M."/>
            <person name="Hannick L.I."/>
            <person name="Bidwell S."/>
            <person name="Haas B."/>
            <person name="Amedeo P."/>
            <person name="Orvis J."/>
            <person name="Wortman J.R."/>
            <person name="White O.R."/>
            <person name="Salzberg S."/>
            <person name="Shumway M."/>
            <person name="Koo H."/>
            <person name="Zhao Y."/>
            <person name="Holmes M."/>
            <person name="Miller J."/>
            <person name="Schatz M."/>
            <person name="Pop M."/>
            <person name="Pai G."/>
            <person name="Utterback T."/>
            <person name="Rogers Y.-H."/>
            <person name="Kravitz S."/>
            <person name="Fraser C.M."/>
        </authorList>
    </citation>
    <scope>NUCLEOTIDE SEQUENCE</scope>
    <source>
        <strain evidence="3">Liverpool</strain>
    </source>
</reference>
<feature type="domain" description="BTB" evidence="2">
    <location>
        <begin position="39"/>
        <end position="112"/>
    </location>
</feature>
<dbReference type="HOGENOM" id="CLU_060607_0_0_1"/>
<reference evidence="3" key="3">
    <citation type="submission" date="2012-09" db="EMBL/GenBank/DDBJ databases">
        <authorList>
            <consortium name="VectorBase"/>
        </authorList>
    </citation>
    <scope>NUCLEOTIDE SEQUENCE</scope>
    <source>
        <strain evidence="3">Liverpool</strain>
    </source>
</reference>
<dbReference type="PhylomeDB" id="Q1DGZ6"/>
<dbReference type="GO" id="GO:0022008">
    <property type="term" value="P:neurogenesis"/>
    <property type="evidence" value="ECO:0007669"/>
    <property type="project" value="TreeGrafter"/>
</dbReference>
<proteinExistence type="predicted"/>
<dbReference type="VEuPathDB" id="VectorBase:AAEL005606"/>
<dbReference type="SMART" id="SM00875">
    <property type="entry name" value="BACK"/>
    <property type="match status" value="1"/>
</dbReference>
<dbReference type="Gene3D" id="1.25.40.420">
    <property type="match status" value="1"/>
</dbReference>
<gene>
    <name evidence="3" type="ORF">AaeL_AAEL015403</name>
</gene>
<organism evidence="3 4">
    <name type="scientific">Aedes aegypti</name>
    <name type="common">Yellowfever mosquito</name>
    <name type="synonym">Culex aegypti</name>
    <dbReference type="NCBI Taxonomy" id="7159"/>
    <lineage>
        <taxon>Eukaryota</taxon>
        <taxon>Metazoa</taxon>
        <taxon>Ecdysozoa</taxon>
        <taxon>Arthropoda</taxon>
        <taxon>Hexapoda</taxon>
        <taxon>Insecta</taxon>
        <taxon>Pterygota</taxon>
        <taxon>Neoptera</taxon>
        <taxon>Endopterygota</taxon>
        <taxon>Diptera</taxon>
        <taxon>Nematocera</taxon>
        <taxon>Culicoidea</taxon>
        <taxon>Culicidae</taxon>
        <taxon>Culicinae</taxon>
        <taxon>Aedini</taxon>
        <taxon>Aedes</taxon>
        <taxon>Stegomyia</taxon>
    </lineage>
</organism>
<dbReference type="Pfam" id="PF07707">
    <property type="entry name" value="BACK"/>
    <property type="match status" value="1"/>
</dbReference>
<dbReference type="STRING" id="7159.Q1DGZ6"/>
<dbReference type="Gene3D" id="3.30.710.10">
    <property type="entry name" value="Potassium Channel Kv1.1, Chain A"/>
    <property type="match status" value="1"/>
</dbReference>
<dbReference type="Pfam" id="PF00651">
    <property type="entry name" value="BTB"/>
    <property type="match status" value="1"/>
</dbReference>
<name>Q1DGZ6_AEDAE</name>
<dbReference type="EMBL" id="CH899952">
    <property type="protein sequence ID" value="EAT32425.1"/>
    <property type="molecule type" value="Genomic_DNA"/>
</dbReference>
<dbReference type="GO" id="GO:0005829">
    <property type="term" value="C:cytosol"/>
    <property type="evidence" value="ECO:0007669"/>
    <property type="project" value="TreeGrafter"/>
</dbReference>
<dbReference type="Proteomes" id="UP000682892">
    <property type="component" value="Unassembled WGS sequence"/>
</dbReference>
<dbReference type="SMART" id="SM00225">
    <property type="entry name" value="BTB"/>
    <property type="match status" value="1"/>
</dbReference>
<dbReference type="OMA" id="ANEPCTE"/>
<dbReference type="InterPro" id="IPR011705">
    <property type="entry name" value="BACK"/>
</dbReference>
<dbReference type="eggNOG" id="KOG2075">
    <property type="taxonomic scope" value="Eukaryota"/>
</dbReference>
<reference evidence="3" key="2">
    <citation type="journal article" date="2007" name="Science">
        <title>Genome sequence of Aedes aegypti, a major arbovirus vector.</title>
        <authorList>
            <person name="Nene V."/>
            <person name="Wortman J.R."/>
            <person name="Lawson D."/>
            <person name="Haas B."/>
            <person name="Kodira C."/>
            <person name="Tu Z.J."/>
            <person name="Loftus B."/>
            <person name="Xi Z."/>
            <person name="Megy K."/>
            <person name="Grabherr M."/>
            <person name="Ren Q."/>
            <person name="Zdobnov E.M."/>
            <person name="Lobo N.F."/>
            <person name="Campbell K.S."/>
            <person name="Brown S.E."/>
            <person name="Bonaldo M.F."/>
            <person name="Zhu J."/>
            <person name="Sinkins S.P."/>
            <person name="Hogenkamp D.G."/>
            <person name="Amedeo P."/>
            <person name="Arensburger P."/>
            <person name="Atkinson P.W."/>
            <person name="Bidwell S."/>
            <person name="Biedler J."/>
            <person name="Birney E."/>
            <person name="Bruggner R.V."/>
            <person name="Costas J."/>
            <person name="Coy M.R."/>
            <person name="Crabtree J."/>
            <person name="Crawford M."/>
            <person name="Debruyn B."/>
            <person name="Decaprio D."/>
            <person name="Eiglmeier K."/>
            <person name="Eisenstadt E."/>
            <person name="El-Dorry H."/>
            <person name="Gelbart W.M."/>
            <person name="Gomes S.L."/>
            <person name="Hammond M."/>
            <person name="Hannick L.I."/>
            <person name="Hogan J.R."/>
            <person name="Holmes M.H."/>
            <person name="Jaffe D."/>
            <person name="Johnston J.S."/>
            <person name="Kennedy R.C."/>
            <person name="Koo H."/>
            <person name="Kravitz S."/>
            <person name="Kriventseva E.V."/>
            <person name="Kulp D."/>
            <person name="Labutti K."/>
            <person name="Lee E."/>
            <person name="Li S."/>
            <person name="Lovin D.D."/>
            <person name="Mao C."/>
            <person name="Mauceli E."/>
            <person name="Menck C.F."/>
            <person name="Miller J.R."/>
            <person name="Montgomery P."/>
            <person name="Mori A."/>
            <person name="Nascimento A.L."/>
            <person name="Naveira H.F."/>
            <person name="Nusbaum C."/>
            <person name="O'leary S."/>
            <person name="Orvis J."/>
            <person name="Pertea M."/>
            <person name="Quesneville H."/>
            <person name="Reidenbach K.R."/>
            <person name="Rogers Y.H."/>
            <person name="Roth C.W."/>
            <person name="Schneider J.R."/>
            <person name="Schatz M."/>
            <person name="Shumway M."/>
            <person name="Stanke M."/>
            <person name="Stinson E.O."/>
            <person name="Tubio J.M."/>
            <person name="Vanzee J.P."/>
            <person name="Verjovski-Almeida S."/>
            <person name="Werner D."/>
            <person name="White O."/>
            <person name="Wyder S."/>
            <person name="Zeng Q."/>
            <person name="Zhao Q."/>
            <person name="Zhao Y."/>
            <person name="Hill C.A."/>
            <person name="Raikhel A.S."/>
            <person name="Soares M.B."/>
            <person name="Knudson D.L."/>
            <person name="Lee N.H."/>
            <person name="Galagan J."/>
            <person name="Salzberg S.L."/>
            <person name="Paulsen I.T."/>
            <person name="Dimopoulos G."/>
            <person name="Collins F.H."/>
            <person name="Birren B."/>
            <person name="Fraser-Liggett C.M."/>
            <person name="Severson D.W."/>
        </authorList>
    </citation>
    <scope>NUCLEOTIDE SEQUENCE [LARGE SCALE GENOMIC DNA]</scope>
    <source>
        <strain evidence="3">Liverpool</strain>
    </source>
</reference>
<evidence type="ECO:0000313" key="3">
    <source>
        <dbReference type="EMBL" id="EAT32425.1"/>
    </source>
</evidence>
<dbReference type="PANTHER" id="PTHR45774">
    <property type="entry name" value="BTB/POZ DOMAIN-CONTAINING"/>
    <property type="match status" value="1"/>
</dbReference>
<evidence type="ECO:0000256" key="1">
    <source>
        <dbReference type="SAM" id="MobiDB-lite"/>
    </source>
</evidence>